<comment type="caution">
    <text evidence="13">The sequence shown here is derived from an EMBL/GenBank/DDBJ whole genome shotgun (WGS) entry which is preliminary data.</text>
</comment>
<keyword evidence="8" id="KW-0408">Iron</keyword>
<evidence type="ECO:0000256" key="4">
    <source>
        <dbReference type="ARBA" id="ARBA00022630"/>
    </source>
</evidence>
<feature type="domain" description="NAD-dependent epimerase/dehydratase" evidence="11">
    <location>
        <begin position="659"/>
        <end position="819"/>
    </location>
</feature>
<evidence type="ECO:0000256" key="9">
    <source>
        <dbReference type="ARBA" id="ARBA00023014"/>
    </source>
</evidence>
<gene>
    <name evidence="13" type="ORF">C7383_104281</name>
</gene>
<dbReference type="PRINTS" id="PR00411">
    <property type="entry name" value="PNDRDTASEI"/>
</dbReference>
<dbReference type="PANTHER" id="PTHR42917:SF2">
    <property type="entry name" value="2,4-DIENOYL-COA REDUCTASE [(2E)-ENOYL-COA-PRODUCING]"/>
    <property type="match status" value="1"/>
</dbReference>
<evidence type="ECO:0000259" key="11">
    <source>
        <dbReference type="Pfam" id="PF01370"/>
    </source>
</evidence>
<protein>
    <submittedName>
        <fullName evidence="13">2,4-dienoyl-CoA reductase-like NADH-dependent reductase (Old Yellow Enzyme family)</fullName>
    </submittedName>
</protein>
<evidence type="ECO:0000256" key="8">
    <source>
        <dbReference type="ARBA" id="ARBA00023004"/>
    </source>
</evidence>
<evidence type="ECO:0000313" key="13">
    <source>
        <dbReference type="EMBL" id="PWJ76833.1"/>
    </source>
</evidence>
<dbReference type="GO" id="GO:0051536">
    <property type="term" value="F:iron-sulfur cluster binding"/>
    <property type="evidence" value="ECO:0007669"/>
    <property type="project" value="UniProtKB-KW"/>
</dbReference>
<keyword evidence="7" id="KW-0560">Oxidoreductase</keyword>
<dbReference type="InterPro" id="IPR036291">
    <property type="entry name" value="NAD(P)-bd_dom_sf"/>
</dbReference>
<dbReference type="Proteomes" id="UP000245412">
    <property type="component" value="Unassembled WGS sequence"/>
</dbReference>
<evidence type="ECO:0000256" key="5">
    <source>
        <dbReference type="ARBA" id="ARBA00022643"/>
    </source>
</evidence>
<sequence>MYEKLFTPVKIRGLELKNRIILPAMGTKFANKDRTVSQQLIDYHVERAKNGTALNIVEVCSVHPLSSPRKFLAIGEDKYIPGLKALTDAIHDAGGKAGLQLWQGSLAVSMDQAAMILVASDMPISPQMTLPGISKEQIHEIVECFGAAAKRATEAGFDCVEVHVAHNYLPHSFLSPGINHRTDEYGGSFENRARFPLEIIRAVRENIPEDMPVLMRIDAHDDYLEGGLTIEDVIAFCKLAKEAGVDVLDISRGNIITAGLKFEVPPIDLERGFNIENASRIRKETGMLTIGVGRINTPDLAEDILEKDKVDMVVIGRGQLADPEFVRKAAEGRPDEIVRCIGCNQGCYDGFENQLSPHITCMRNPALGREAACRITKTDKPETVLIAGGGIGGLEAAITLKQRGHNPILCEASDKLGGQFLLAGEAPRKAEMKEAVIHMGEMAHNMGVDIRMNTKVTPELIEEIKPHTFINAIGAVPAIPNIPGRDLPFVVDSHDVLSGKAGCTGNVVVIGGGMVGMETAEYLAQKGCKVTDLEMLHEFCQDMGSTRKICVTENVYAAGITPVTDVTVTEICQGKVIAKKDGESVEYPCDYAVMAIGARSRDGSALEEACRKNGIAYFAVGDAAAARRAINATREAFDVALHFDEKEMHEDACKRPKVVFVTGGTGTMGKETILKLLSRAPRFKVRALARPSDKNRQKMREIAHPNLEVIWGDMNDYDTILKCVTGADYVLHIGAMVSPAADLYPEETLKTNIGSTLKIIKAIKAQPNPDDIHLAYVATVAMTGSRLDPIHWGRCGDPINPSIHDYYGISKVFSEMAVFESGLKHWVSIRQTGQFPCNEATVGQPIIFHQPVNNVLEWCASQESGSCMANLCEDWVDESFWRKAYNLSSGRDFRLTCWEFQNIMYEPLGFKFEDAMDSRDMALFNFHGQWYTDADKLDEYLHFRFVDGKTYWKESQEDTKALKANPMIGPMMPDAEKMRADNEAVAHKEMGPKWMFETDQEDWIKAFFGSRENHDAIKSFEEGFEMYRPSEEPSYLDHGYDENKPEAELDLEDMKKAAAFRGGECLSDTMVKGDLTTPLKWKCGLGHEFEMSPNAVLKGGHWCPECLKDEWHYGEIAKVNPFYAQVWTPTHGDKDDYHIPMKFSAYKIYHELKEELGL</sequence>
<keyword evidence="4" id="KW-0285">Flavoprotein</keyword>
<evidence type="ECO:0000256" key="7">
    <source>
        <dbReference type="ARBA" id="ARBA00023002"/>
    </source>
</evidence>
<organism evidence="13 14">
    <name type="scientific">Murimonas intestini</name>
    <dbReference type="NCBI Taxonomy" id="1337051"/>
    <lineage>
        <taxon>Bacteria</taxon>
        <taxon>Bacillati</taxon>
        <taxon>Bacillota</taxon>
        <taxon>Clostridia</taxon>
        <taxon>Lachnospirales</taxon>
        <taxon>Lachnospiraceae</taxon>
        <taxon>Murimonas</taxon>
    </lineage>
</organism>
<proteinExistence type="inferred from homology"/>
<evidence type="ECO:0000256" key="6">
    <source>
        <dbReference type="ARBA" id="ARBA00022723"/>
    </source>
</evidence>
<comment type="cofactor">
    <cofactor evidence="2">
        <name>[4Fe-4S] cluster</name>
        <dbReference type="ChEBI" id="CHEBI:49883"/>
    </cofactor>
</comment>
<name>A0AB73T683_9FIRM</name>
<dbReference type="GO" id="GO:0016491">
    <property type="term" value="F:oxidoreductase activity"/>
    <property type="evidence" value="ECO:0007669"/>
    <property type="project" value="UniProtKB-KW"/>
</dbReference>
<evidence type="ECO:0000256" key="2">
    <source>
        <dbReference type="ARBA" id="ARBA00001966"/>
    </source>
</evidence>
<dbReference type="PRINTS" id="PR00368">
    <property type="entry name" value="FADPNR"/>
</dbReference>
<dbReference type="SUPFAM" id="SSF51905">
    <property type="entry name" value="FAD/NAD(P)-binding domain"/>
    <property type="match status" value="1"/>
</dbReference>
<dbReference type="EMBL" id="QGGY01000004">
    <property type="protein sequence ID" value="PWJ76833.1"/>
    <property type="molecule type" value="Genomic_DNA"/>
</dbReference>
<dbReference type="SUPFAM" id="SSF51395">
    <property type="entry name" value="FMN-linked oxidoreductases"/>
    <property type="match status" value="1"/>
</dbReference>
<feature type="domain" description="FAD/NAD(P)-binding" evidence="12">
    <location>
        <begin position="384"/>
        <end position="605"/>
    </location>
</feature>
<dbReference type="AlphaFoldDB" id="A0AB73T683"/>
<comment type="cofactor">
    <cofactor evidence="1">
        <name>FMN</name>
        <dbReference type="ChEBI" id="CHEBI:58210"/>
    </cofactor>
</comment>
<accession>A0AB73T683</accession>
<comment type="similarity">
    <text evidence="3">In the N-terminal section; belongs to the NADH:flavin oxidoreductase/NADH oxidase family.</text>
</comment>
<dbReference type="InterPro" id="IPR001155">
    <property type="entry name" value="OxRdtase_FMN_N"/>
</dbReference>
<dbReference type="Gene3D" id="3.40.50.720">
    <property type="entry name" value="NAD(P)-binding Rossmann-like Domain"/>
    <property type="match status" value="2"/>
</dbReference>
<dbReference type="Pfam" id="PF07992">
    <property type="entry name" value="Pyr_redox_2"/>
    <property type="match status" value="1"/>
</dbReference>
<dbReference type="InterPro" id="IPR023753">
    <property type="entry name" value="FAD/NAD-binding_dom"/>
</dbReference>
<keyword evidence="5" id="KW-0288">FMN</keyword>
<keyword evidence="9" id="KW-0411">Iron-sulfur</keyword>
<evidence type="ECO:0000256" key="1">
    <source>
        <dbReference type="ARBA" id="ARBA00001917"/>
    </source>
</evidence>
<dbReference type="Gene3D" id="3.20.20.70">
    <property type="entry name" value="Aldolase class I"/>
    <property type="match status" value="1"/>
</dbReference>
<dbReference type="InterPro" id="IPR001509">
    <property type="entry name" value="Epimerase_deHydtase"/>
</dbReference>
<dbReference type="CDD" id="cd02803">
    <property type="entry name" value="OYE_like_FMN_family"/>
    <property type="match status" value="1"/>
</dbReference>
<keyword evidence="14" id="KW-1185">Reference proteome</keyword>
<dbReference type="InterPro" id="IPR036188">
    <property type="entry name" value="FAD/NAD-bd_sf"/>
</dbReference>
<dbReference type="GO" id="GO:0010181">
    <property type="term" value="F:FMN binding"/>
    <property type="evidence" value="ECO:0007669"/>
    <property type="project" value="InterPro"/>
</dbReference>
<dbReference type="InterPro" id="IPR013785">
    <property type="entry name" value="Aldolase_TIM"/>
</dbReference>
<evidence type="ECO:0000313" key="14">
    <source>
        <dbReference type="Proteomes" id="UP000245412"/>
    </source>
</evidence>
<evidence type="ECO:0000259" key="12">
    <source>
        <dbReference type="Pfam" id="PF07992"/>
    </source>
</evidence>
<dbReference type="PANTHER" id="PTHR42917">
    <property type="entry name" value="2,4-DIENOYL-COA REDUCTASE"/>
    <property type="match status" value="1"/>
</dbReference>
<evidence type="ECO:0000256" key="3">
    <source>
        <dbReference type="ARBA" id="ARBA00011048"/>
    </source>
</evidence>
<dbReference type="Pfam" id="PF01370">
    <property type="entry name" value="Epimerase"/>
    <property type="match status" value="1"/>
</dbReference>
<evidence type="ECO:0000259" key="10">
    <source>
        <dbReference type="Pfam" id="PF00724"/>
    </source>
</evidence>
<dbReference type="GO" id="GO:0046872">
    <property type="term" value="F:metal ion binding"/>
    <property type="evidence" value="ECO:0007669"/>
    <property type="project" value="UniProtKB-KW"/>
</dbReference>
<reference evidence="13 14" key="1">
    <citation type="submission" date="2018-05" db="EMBL/GenBank/DDBJ databases">
        <authorList>
            <person name="Goeker M."/>
            <person name="Huntemann M."/>
            <person name="Clum A."/>
            <person name="Pillay M."/>
            <person name="Palaniappan K."/>
            <person name="Varghese N."/>
            <person name="Mikhailova N."/>
            <person name="Stamatis D."/>
            <person name="Reddy T."/>
            <person name="Daum C."/>
            <person name="Shapiro N."/>
            <person name="Ivanova N."/>
            <person name="Kyrpides N."/>
            <person name="Woyke T."/>
        </authorList>
    </citation>
    <scope>NUCLEOTIDE SEQUENCE [LARGE SCALE GENOMIC DNA]</scope>
    <source>
        <strain evidence="13 14">DSM 26524</strain>
    </source>
</reference>
<dbReference type="SUPFAM" id="SSF51735">
    <property type="entry name" value="NAD(P)-binding Rossmann-fold domains"/>
    <property type="match status" value="1"/>
</dbReference>
<keyword evidence="6" id="KW-0479">Metal-binding</keyword>
<feature type="domain" description="NADH:flavin oxidoreductase/NADH oxidase N-terminal" evidence="10">
    <location>
        <begin position="4"/>
        <end position="336"/>
    </location>
</feature>
<dbReference type="InterPro" id="IPR051793">
    <property type="entry name" value="NADH:flavin_oxidoreductase"/>
</dbReference>
<dbReference type="Pfam" id="PF00724">
    <property type="entry name" value="Oxidored_FMN"/>
    <property type="match status" value="1"/>
</dbReference>
<dbReference type="Gene3D" id="3.50.50.60">
    <property type="entry name" value="FAD/NAD(P)-binding domain"/>
    <property type="match status" value="1"/>
</dbReference>